<evidence type="ECO:0000313" key="12">
    <source>
        <dbReference type="Proteomes" id="UP000324479"/>
    </source>
</evidence>
<dbReference type="InterPro" id="IPR053784">
    <property type="entry name" value="Choice_anch_U_dom"/>
</dbReference>
<feature type="domain" description="Cadherin" evidence="10">
    <location>
        <begin position="3030"/>
        <end position="3132"/>
    </location>
</feature>
<dbReference type="PROSITE" id="PS00018">
    <property type="entry name" value="EF_HAND_1"/>
    <property type="match status" value="1"/>
</dbReference>
<dbReference type="CDD" id="cd11304">
    <property type="entry name" value="Cadherin_repeat"/>
    <property type="match status" value="1"/>
</dbReference>
<evidence type="ECO:0000256" key="2">
    <source>
        <dbReference type="ARBA" id="ARBA00004613"/>
    </source>
</evidence>
<dbReference type="SMART" id="SM00112">
    <property type="entry name" value="CA"/>
    <property type="match status" value="1"/>
</dbReference>
<dbReference type="SMART" id="SM00089">
    <property type="entry name" value="PKD"/>
    <property type="match status" value="8"/>
</dbReference>
<dbReference type="GO" id="GO:0005576">
    <property type="term" value="C:extracellular region"/>
    <property type="evidence" value="ECO:0007669"/>
    <property type="project" value="UniProtKB-SubCell"/>
</dbReference>
<keyword evidence="5" id="KW-0677">Repeat</keyword>
<evidence type="ECO:0000256" key="1">
    <source>
        <dbReference type="ARBA" id="ARBA00004370"/>
    </source>
</evidence>
<feature type="domain" description="PKD" evidence="9">
    <location>
        <begin position="1694"/>
        <end position="1749"/>
    </location>
</feature>
<evidence type="ECO:0000256" key="6">
    <source>
        <dbReference type="ARBA" id="ARBA00022837"/>
    </source>
</evidence>
<dbReference type="SUPFAM" id="SSF117074">
    <property type="entry name" value="Hypothetical protein PA1324"/>
    <property type="match status" value="1"/>
</dbReference>
<dbReference type="InterPro" id="IPR002126">
    <property type="entry name" value="Cadherin-like_dom"/>
</dbReference>
<feature type="compositionally biased region" description="Polar residues" evidence="8">
    <location>
        <begin position="910"/>
        <end position="933"/>
    </location>
</feature>
<dbReference type="SUPFAM" id="SSF49299">
    <property type="entry name" value="PKD domain"/>
    <property type="match status" value="6"/>
</dbReference>
<feature type="region of interest" description="Disordered" evidence="8">
    <location>
        <begin position="910"/>
        <end position="935"/>
    </location>
</feature>
<dbReference type="Pfam" id="PF00028">
    <property type="entry name" value="Cadherin"/>
    <property type="match status" value="1"/>
</dbReference>
<evidence type="ECO:0000256" key="8">
    <source>
        <dbReference type="SAM" id="MobiDB-lite"/>
    </source>
</evidence>
<comment type="subcellular location">
    <subcellularLocation>
        <location evidence="1">Membrane</location>
    </subcellularLocation>
    <subcellularLocation>
        <location evidence="2">Secreted</location>
    </subcellularLocation>
</comment>
<evidence type="ECO:0000259" key="9">
    <source>
        <dbReference type="PROSITE" id="PS50093"/>
    </source>
</evidence>
<protein>
    <submittedName>
        <fullName evidence="11">PKD domain-containing protein</fullName>
    </submittedName>
</protein>
<feature type="domain" description="PKD" evidence="9">
    <location>
        <begin position="1512"/>
        <end position="1576"/>
    </location>
</feature>
<dbReference type="InterPro" id="IPR015919">
    <property type="entry name" value="Cadherin-like_sf"/>
</dbReference>
<evidence type="ECO:0000313" key="11">
    <source>
        <dbReference type="EMBL" id="KAA5539564.1"/>
    </source>
</evidence>
<keyword evidence="6" id="KW-0106">Calcium</keyword>
<dbReference type="CDD" id="cd00146">
    <property type="entry name" value="PKD"/>
    <property type="match status" value="5"/>
</dbReference>
<dbReference type="PANTHER" id="PTHR24027">
    <property type="entry name" value="CADHERIN-23"/>
    <property type="match status" value="1"/>
</dbReference>
<dbReference type="Pfam" id="PF18911">
    <property type="entry name" value="PKD_4"/>
    <property type="match status" value="5"/>
</dbReference>
<feature type="region of interest" description="Disordered" evidence="8">
    <location>
        <begin position="1"/>
        <end position="23"/>
    </location>
</feature>
<evidence type="ECO:0000256" key="4">
    <source>
        <dbReference type="ARBA" id="ARBA00022729"/>
    </source>
</evidence>
<dbReference type="InterPro" id="IPR033764">
    <property type="entry name" value="Sdr_B"/>
</dbReference>
<dbReference type="GO" id="GO:0045296">
    <property type="term" value="F:cadherin binding"/>
    <property type="evidence" value="ECO:0007669"/>
    <property type="project" value="TreeGrafter"/>
</dbReference>
<evidence type="ECO:0000256" key="7">
    <source>
        <dbReference type="ARBA" id="ARBA00023136"/>
    </source>
</evidence>
<dbReference type="InterPro" id="IPR000601">
    <property type="entry name" value="PKD_dom"/>
</dbReference>
<dbReference type="InterPro" id="IPR013783">
    <property type="entry name" value="Ig-like_fold"/>
</dbReference>
<dbReference type="EMBL" id="VWOX01000018">
    <property type="protein sequence ID" value="KAA5539564.1"/>
    <property type="molecule type" value="Genomic_DNA"/>
</dbReference>
<dbReference type="Gene3D" id="2.60.40.2030">
    <property type="match status" value="1"/>
</dbReference>
<dbReference type="InterPro" id="IPR018247">
    <property type="entry name" value="EF_Hand_1_Ca_BS"/>
</dbReference>
<feature type="region of interest" description="Disordered" evidence="8">
    <location>
        <begin position="2409"/>
        <end position="2444"/>
    </location>
</feature>
<dbReference type="Gene3D" id="2.60.40.10">
    <property type="entry name" value="Immunoglobulins"/>
    <property type="match status" value="10"/>
</dbReference>
<dbReference type="InterPro" id="IPR039808">
    <property type="entry name" value="Cadherin"/>
</dbReference>
<dbReference type="InterPro" id="IPR035986">
    <property type="entry name" value="PKD_dom_sf"/>
</dbReference>
<dbReference type="Pfam" id="PF17963">
    <property type="entry name" value="Big_9"/>
    <property type="match status" value="1"/>
</dbReference>
<dbReference type="GO" id="GO:0016342">
    <property type="term" value="C:catenin complex"/>
    <property type="evidence" value="ECO:0007669"/>
    <property type="project" value="TreeGrafter"/>
</dbReference>
<dbReference type="Pfam" id="PF17210">
    <property type="entry name" value="SdrD_B"/>
    <property type="match status" value="1"/>
</dbReference>
<keyword evidence="7" id="KW-0472">Membrane</keyword>
<dbReference type="PROSITE" id="PS50093">
    <property type="entry name" value="PKD"/>
    <property type="match status" value="4"/>
</dbReference>
<reference evidence="11 12" key="1">
    <citation type="submission" date="2019-08" db="EMBL/GenBank/DDBJ databases">
        <authorList>
            <person name="Dhanesh K."/>
            <person name="Kumar G."/>
            <person name="Sasikala C."/>
            <person name="Venkata Ramana C."/>
        </authorList>
    </citation>
    <scope>NUCLEOTIDE SEQUENCE [LARGE SCALE GENOMIC DNA]</scope>
    <source>
        <strain evidence="11 12">JC645</strain>
    </source>
</reference>
<dbReference type="InterPro" id="IPR022409">
    <property type="entry name" value="PKD/Chitinase_dom"/>
</dbReference>
<dbReference type="SUPFAM" id="SSF49313">
    <property type="entry name" value="Cadherin-like"/>
    <property type="match status" value="1"/>
</dbReference>
<evidence type="ECO:0000256" key="5">
    <source>
        <dbReference type="ARBA" id="ARBA00022737"/>
    </source>
</evidence>
<evidence type="ECO:0000259" key="10">
    <source>
        <dbReference type="PROSITE" id="PS50268"/>
    </source>
</evidence>
<dbReference type="RefSeq" id="WP_150079103.1">
    <property type="nucleotide sequence ID" value="NZ_VWOX01000018.1"/>
</dbReference>
<feature type="domain" description="PKD" evidence="9">
    <location>
        <begin position="1874"/>
        <end position="1931"/>
    </location>
</feature>
<dbReference type="NCBIfam" id="NF041766">
    <property type="entry name" value="choice_anch_U"/>
    <property type="match status" value="1"/>
</dbReference>
<evidence type="ECO:0000256" key="3">
    <source>
        <dbReference type="ARBA" id="ARBA00022525"/>
    </source>
</evidence>
<feature type="compositionally biased region" description="Acidic residues" evidence="8">
    <location>
        <begin position="2414"/>
        <end position="2428"/>
    </location>
</feature>
<dbReference type="Gene3D" id="2.60.40.60">
    <property type="entry name" value="Cadherins"/>
    <property type="match status" value="1"/>
</dbReference>
<accession>A0A5M6CWH0</accession>
<proteinExistence type="predicted"/>
<dbReference type="GO" id="GO:0016477">
    <property type="term" value="P:cell migration"/>
    <property type="evidence" value="ECO:0007669"/>
    <property type="project" value="TreeGrafter"/>
</dbReference>
<dbReference type="InterPro" id="IPR038081">
    <property type="entry name" value="CalX-like_sf"/>
</dbReference>
<keyword evidence="3" id="KW-0964">Secreted</keyword>
<comment type="caution">
    <text evidence="11">The sequence shown here is derived from an EMBL/GenBank/DDBJ whole genome shotgun (WGS) entry which is preliminary data.</text>
</comment>
<organism evidence="11 12">
    <name type="scientific">Roseiconus nitratireducens</name>
    <dbReference type="NCBI Taxonomy" id="2605748"/>
    <lineage>
        <taxon>Bacteria</taxon>
        <taxon>Pseudomonadati</taxon>
        <taxon>Planctomycetota</taxon>
        <taxon>Planctomycetia</taxon>
        <taxon>Pirellulales</taxon>
        <taxon>Pirellulaceae</taxon>
        <taxon>Roseiconus</taxon>
    </lineage>
</organism>
<dbReference type="GO" id="GO:0005509">
    <property type="term" value="F:calcium ion binding"/>
    <property type="evidence" value="ECO:0007669"/>
    <property type="project" value="InterPro"/>
</dbReference>
<sequence length="3430" mass="362716">MSRFRRKKRPAKPTARRQTPNRRRALRTELLEDRRLLAGNIYAYMVGGNGGPKPLGDYGGAVTDFLYQKAVELGVGYKREISDWNDFDRVGNKPGPGWGIGNTFETALGVPDTDFYLRHDLLADMQDKRIKDEDFVVLFGYSLGGEAVLKAARQAHGLGIEIDVLGTIDPVSGGAGYDQSIRATEVGRRWPIRSYNPLDNVLYFFNRWQTVYPYPLDVANGQVDVADPSATISDQGERNRLMNGDLSGRKRSCQGFDYLANNCTTYLLEQDTTRAMTHLEIRTDPGINTEALNAVRAMFESQTAVPELDVRLDGQSVSGHVIQSDGQSQVISWSAQGSGLKNVTYSLRKVGVATPIASNSSSGSGSISFDDLGVGTYQFEITGHAFNSVTRSLTVQVQDDDVANPTVTLGGSRGTIDDQTVREFTWSVSDSSGVINSATTVSGPSGNLLNSSDLAGEFSLNQYGPGYYQIRVTATDADSDWNGDRRTTALTTRSVRVIDDDVVPPRITFFDRLGEPLLGTSTSESHGLDNTIAWSVTDASGLSSVHATLRRDGDIVKSLAVAGAGSISLDEFGIGQFELTLSAADGDADGWLGDTLTASSQAYLSVTNEAPEVFVGGPYAIDEGGLLGLNAVGTDADLGDTETLTYSWDLDNDGLFGEAVAAAPVLTWESLKQFGMTDDGSYPVVVRVEDTFGEQAYSSTLVTVNNSPPSIVNIHAPPTTTENSLITLTGSFTDPGPDDTHTVTVDWGDGSTSEAVVDSTSRTFTAQHSYSDDQPTATAADDYIVEVTVVDDDGDANRKESREWTVETTGNGGIDLPSFPLSLPEGVSGRLEAARVVADPLPVDTDSAPGQAFNHRHLIDYPVSGPFDLDSAWTDDASAAGNHSHTFNLPSQSKTFNGTALTTYFQQSTDQRFSMSSRSTEPNTSGLPTAHNHSTGDVNFTTTTAFTYRPTASAATVLTSNLVRNPGGENHLADWKIWRGNPTWGHYGDPGGFPTQSESCGSSCGTHFFYGGDSDFSWLYQEFSIPSSLHAKVDRGDIIIDLSAYLGGFSNQDDFAEVQLAYRKSSGGLTPFTTMQGPIAAQRSNRTRLLFRQRYVTVPAGARSIEVNLRFHRNGGTTNDGYADNVSLRLRDASPRTTIVQRTGTNEYILPRFNGSLGTLLEAAVTLDAGNETTALADGGQFMHDHQVSLTAGPFDFAAVTTSLGAATQSHTHETVFSPVEVEFIEEADLYDFFLQEQNVLLPHDAVTSSPTFSHSHNLELGAVPIHASTTFTYDVSSTIVRVRNSNPEIASLEVQGSSIENQIVQLSGQFTDLGSEDTHRVQIDWGNGLTDEIAIAPGNRSFTASHRYADDDPTGTDGDTYTITVRLEDDDTGVVVTTRDLRVDNLPANVSPLASFTVNEGEMFTLPPVRFEDDGHRDTHVATVDWGNGTTANATVTEQAGSGLVSTNYAYPDDGVFDVTVIVTDDDGASSQTTATVTVENVPPIIQTLHGQLSGAEGASLTFTAAAIDPGNDTLTYTWDFGDGTAPVNGVDLTSVDHLYVGDGVYTVKLTVTDGDDGVAEGALTVSVTDVAARMLVSGSDTVDEGAAYSLTLGEIVDPGNDPIQGIRVDWGDGQSDTYPGSGVVEHLYGDGDQSFEIAVTLIELDGNELAIASLPVIITNADPEITSLVGPASASEGDNITMSAAATDPGQDPLTYLWDFGDGTPPVSDVDLTDPIHTFADNGTYVVMLTVTDGDGGSSTSSTIIAVDNVAPSAFIAGPADTNEGAVYELQLNGMSDPGNDTVSQVMINWGDGTTELYDASVNLSHRYAEGPATHTISATLVDEDGRHMLQSTVDVDVFNVTPEIVEIIVDPNGVESEPLSFAAETVDPAGPFDVVTYTWDFGDGSAPISGINLSNVSHTFTDDGLYTGTLTVIDEDGGQSSQTFNIDVANQQPQVEIAGVPQVREGDGYTLVLGPITDAGNDMVTDFVVDWGDGSESTYAIGEVPVHTYGDGPADLMVSVSLIDEDGLHAAVAQRPVTVTNQSPTVSSLSGDQSGYEGETFSFIAAAADPGAADVPLMFIWDFGDGTAPVSGSGLTSVEHDFTDDGNFLVTLTVADDDGGSATSQLLVSVANVAPVVNIQGVSRSDEGERVVLDLGNVTDQGADSITEWIVEWGDGEVRTYAVNDEVSYIYADGDATQSIVVHAEDEDGFHFSVGSHSIDILNAAPQVTLVTNAPQIIGQGSQAELAGSLTDAGSLDTHQAVINWGDGRTTLLPNLTDRAFSASIPYDTPGIYNATVTITDNDGDGATAAIEIDVRPEIQLLPIRSGSETSGHASIFEVSIARPVEEDIEVSYLLGGTATPGEDYVSPTASSIVIPAGETKTLFELPTVDDTDVEGLESILLELVSVLRAPAAVRLSTNRTEILTLRDNDPDNDLDGISELEESEAPNSGDGNFDGVPDSQQNHVASLRNSVDARYVTLVAEPGTQLSGVIPTGDFPANAPNEAEFPFGMVEFTVTGISAGAATTVELLLPPGTKPTSFFKYGPTADNPTAHWYDFAYDSATEIGAVFDNDRVTLHFVDGQRGDADLIANGAITDPGAVAVAIGTSPVISAGGPYVVQQGDTIQLRAEQLSGLPESFAERQWDWDLSYDGLVFQPELIGQSISYSSQNATNTTVAVRLTALGGESFLATGSLSVLNLAPNAVNDFTSTTENEIVDVDLLANDTDPGDDLVSVQSDSLTFISASVRDEPITLDNSSWNLDGGTLTFDPGTDFDFLSAAEVAEVIFEYQIQDASAVPLTDSGTIQITVQGENDAPLLVEGNPIIVGDAESFRFFTVSDFVGSKAAVGEPATIVDADANAIEAIMLAGAVGLQSVSYSLDGGETFVPVDLSLLSLESALPLLPDTVISVQPADGSHELGSLQYLPWDASFGSPGQPLDGALLQAVGLLGPEVGKVTLAFADAWTPADVLEGHPFSGTIVLPETAWSSVAAQIGIEWTSDEQSISVSPQPLPHTYPDGPHTYQVNPFVIDSTGVRWDLGSRTISVSNVDPTADDNLFRVVENSAVGTSVGFVSATDPGEDTLTFTITGGRGASAFAVDPDSGEITVANTSQLDFETTTTFDLEVTVSDDDGGSDTADIQIDLINLASISGVVFVDADQSGTFDANEPGIDGVTVELRDAYGNAILDPHGNAISELTSDGGLYLFEDLEPGTYQLHQIQPTGVADGAEMLGSLGGVDLGNDTLQLTVADVDAFDYTFSEIGSEVTSGDTAGIGFWQSRHGQELIASGGEQLAVWLTENFGNVFGDSLAGADGAAVASFYRDELFKQRAKKSTGPAKVEAQFMAVALATYFTSSQLAGTLATSYGFNVSTTGIGTRVVNVGSSGAAFDVENDTELTVLQLLQATNAMTDEMDATAGFAYIYDSDGDGDLEDLEVELRLLANELFGLINGADDN</sequence>
<keyword evidence="4" id="KW-0732">Signal</keyword>
<dbReference type="SUPFAM" id="SSF141072">
    <property type="entry name" value="CalX-like"/>
    <property type="match status" value="1"/>
</dbReference>
<dbReference type="Proteomes" id="UP000324479">
    <property type="component" value="Unassembled WGS sequence"/>
</dbReference>
<gene>
    <name evidence="11" type="ORF">FYK55_23605</name>
</gene>
<dbReference type="PROSITE" id="PS50268">
    <property type="entry name" value="CADHERIN_2"/>
    <property type="match status" value="1"/>
</dbReference>
<dbReference type="GO" id="GO:0007156">
    <property type="term" value="P:homophilic cell adhesion via plasma membrane adhesion molecules"/>
    <property type="evidence" value="ECO:0007669"/>
    <property type="project" value="InterPro"/>
</dbReference>
<dbReference type="GO" id="GO:0008013">
    <property type="term" value="F:beta-catenin binding"/>
    <property type="evidence" value="ECO:0007669"/>
    <property type="project" value="TreeGrafter"/>
</dbReference>
<name>A0A5M6CWH0_9BACT</name>
<keyword evidence="12" id="KW-1185">Reference proteome</keyword>
<feature type="domain" description="PKD" evidence="9">
    <location>
        <begin position="2059"/>
        <end position="2113"/>
    </location>
</feature>
<dbReference type="PANTHER" id="PTHR24027:SF438">
    <property type="entry name" value="CADHERIN 23"/>
    <property type="match status" value="1"/>
</dbReference>